<gene>
    <name evidence="1" type="ORF">BBD42_30845</name>
</gene>
<name>A0A1B2DRS7_9BACL</name>
<reference evidence="1" key="1">
    <citation type="submission" date="2016-08" db="EMBL/GenBank/DDBJ databases">
        <title>Complete Genome Seqeunce of Paenibacillus sp. BIHB 4019 from tea rhizoplane.</title>
        <authorList>
            <person name="Thakur R."/>
            <person name="Swarnkar M.K."/>
            <person name="Gulati A."/>
        </authorList>
    </citation>
    <scope>NUCLEOTIDE SEQUENCE [LARGE SCALE GENOMIC DNA]</scope>
    <source>
        <strain evidence="1">BIHB4019</strain>
    </source>
</reference>
<sequence length="106" mass="11931">MDGYNHYIRINEAGTIVYGFSTAFEHPAGNDILLLEDGPRHFQQAFHEPLINERGQYRFRWGGGEIVERTAEELAAEQPAVTKTLEQEFAELKQVVADLASLQLGV</sequence>
<protein>
    <submittedName>
        <fullName evidence="1">Uncharacterized protein</fullName>
    </submittedName>
</protein>
<evidence type="ECO:0000313" key="1">
    <source>
        <dbReference type="EMBL" id="ANY70405.1"/>
    </source>
</evidence>
<dbReference type="EMBL" id="CP016808">
    <property type="protein sequence ID" value="ANY70405.1"/>
    <property type="molecule type" value="Genomic_DNA"/>
</dbReference>
<dbReference type="RefSeq" id="WP_099521317.1">
    <property type="nucleotide sequence ID" value="NZ_CP016808.1"/>
</dbReference>
<proteinExistence type="predicted"/>
<dbReference type="AlphaFoldDB" id="A0A1B2DRS7"/>
<organism evidence="1">
    <name type="scientific">Paenibacillus sp. BIHB 4019</name>
    <dbReference type="NCBI Taxonomy" id="1870819"/>
    <lineage>
        <taxon>Bacteria</taxon>
        <taxon>Bacillati</taxon>
        <taxon>Bacillota</taxon>
        <taxon>Bacilli</taxon>
        <taxon>Bacillales</taxon>
        <taxon>Paenibacillaceae</taxon>
        <taxon>Paenibacillus</taxon>
    </lineage>
</organism>
<accession>A0A1B2DRS7</accession>